<evidence type="ECO:0000259" key="9">
    <source>
        <dbReference type="PROSITE" id="PS50262"/>
    </source>
</evidence>
<dbReference type="PRINTS" id="PR00237">
    <property type="entry name" value="GPCRRHODOPSN"/>
</dbReference>
<dbReference type="OrthoDB" id="5962705at2759"/>
<dbReference type="InterPro" id="IPR017452">
    <property type="entry name" value="GPCR_Rhodpsn_7TM"/>
</dbReference>
<evidence type="ECO:0000256" key="5">
    <source>
        <dbReference type="ARBA" id="ARBA00023136"/>
    </source>
</evidence>
<dbReference type="GO" id="GO:0008188">
    <property type="term" value="F:neuropeptide receptor activity"/>
    <property type="evidence" value="ECO:0007669"/>
    <property type="project" value="TreeGrafter"/>
</dbReference>
<keyword evidence="5 8" id="KW-0472">Membrane</keyword>
<evidence type="ECO:0000256" key="1">
    <source>
        <dbReference type="ARBA" id="ARBA00004141"/>
    </source>
</evidence>
<dbReference type="PANTHER" id="PTHR24243:SF208">
    <property type="entry name" value="PYROKININ-1 RECEPTOR"/>
    <property type="match status" value="1"/>
</dbReference>
<dbReference type="Gene3D" id="1.20.1070.10">
    <property type="entry name" value="Rhodopsin 7-helix transmembrane proteins"/>
    <property type="match status" value="1"/>
</dbReference>
<evidence type="ECO:0000313" key="10">
    <source>
        <dbReference type="EMBL" id="VDM83519.1"/>
    </source>
</evidence>
<keyword evidence="2 8" id="KW-0812">Transmembrane</keyword>
<feature type="transmembrane region" description="Helical" evidence="8">
    <location>
        <begin position="54"/>
        <end position="80"/>
    </location>
</feature>
<keyword evidence="7" id="KW-0807">Transducer</keyword>
<dbReference type="Proteomes" id="UP000270094">
    <property type="component" value="Unassembled WGS sequence"/>
</dbReference>
<evidence type="ECO:0000256" key="3">
    <source>
        <dbReference type="ARBA" id="ARBA00022989"/>
    </source>
</evidence>
<keyword evidence="4" id="KW-0297">G-protein coupled receptor</keyword>
<name>A0A3P7JU76_STRVU</name>
<organism evidence="10 11">
    <name type="scientific">Strongylus vulgaris</name>
    <name type="common">Blood worm</name>
    <dbReference type="NCBI Taxonomy" id="40348"/>
    <lineage>
        <taxon>Eukaryota</taxon>
        <taxon>Metazoa</taxon>
        <taxon>Ecdysozoa</taxon>
        <taxon>Nematoda</taxon>
        <taxon>Chromadorea</taxon>
        <taxon>Rhabditida</taxon>
        <taxon>Rhabditina</taxon>
        <taxon>Rhabditomorpha</taxon>
        <taxon>Strongyloidea</taxon>
        <taxon>Strongylidae</taxon>
        <taxon>Strongylus</taxon>
    </lineage>
</organism>
<dbReference type="EMBL" id="UYYB01123659">
    <property type="protein sequence ID" value="VDM83519.1"/>
    <property type="molecule type" value="Genomic_DNA"/>
</dbReference>
<dbReference type="PANTHER" id="PTHR24243">
    <property type="entry name" value="G-PROTEIN COUPLED RECEPTOR"/>
    <property type="match status" value="1"/>
</dbReference>
<proteinExistence type="predicted"/>
<keyword evidence="6" id="KW-0675">Receptor</keyword>
<dbReference type="AlphaFoldDB" id="A0A3P7JU76"/>
<gene>
    <name evidence="10" type="ORF">SVUK_LOCUS18517</name>
</gene>
<dbReference type="InterPro" id="IPR000276">
    <property type="entry name" value="GPCR_Rhodpsn"/>
</dbReference>
<evidence type="ECO:0000313" key="11">
    <source>
        <dbReference type="Proteomes" id="UP000270094"/>
    </source>
</evidence>
<feature type="domain" description="G-protein coupled receptors family 1 profile" evidence="9">
    <location>
        <begin position="71"/>
        <end position="113"/>
    </location>
</feature>
<protein>
    <recommendedName>
        <fullName evidence="9">G-protein coupled receptors family 1 profile domain-containing protein</fullName>
    </recommendedName>
</protein>
<keyword evidence="3 8" id="KW-1133">Transmembrane helix</keyword>
<evidence type="ECO:0000256" key="4">
    <source>
        <dbReference type="ARBA" id="ARBA00023040"/>
    </source>
</evidence>
<evidence type="ECO:0000256" key="6">
    <source>
        <dbReference type="ARBA" id="ARBA00023170"/>
    </source>
</evidence>
<dbReference type="PROSITE" id="PS50262">
    <property type="entry name" value="G_PROTEIN_RECEP_F1_2"/>
    <property type="match status" value="1"/>
</dbReference>
<comment type="subcellular location">
    <subcellularLocation>
        <location evidence="1">Membrane</location>
        <topology evidence="1">Multi-pass membrane protein</topology>
    </subcellularLocation>
</comment>
<dbReference type="GO" id="GO:0005886">
    <property type="term" value="C:plasma membrane"/>
    <property type="evidence" value="ECO:0007669"/>
    <property type="project" value="TreeGrafter"/>
</dbReference>
<dbReference type="SUPFAM" id="SSF81321">
    <property type="entry name" value="Family A G protein-coupled receptor-like"/>
    <property type="match status" value="1"/>
</dbReference>
<evidence type="ECO:0000256" key="7">
    <source>
        <dbReference type="ARBA" id="ARBA00023224"/>
    </source>
</evidence>
<keyword evidence="11" id="KW-1185">Reference proteome</keyword>
<reference evidence="10 11" key="1">
    <citation type="submission" date="2018-11" db="EMBL/GenBank/DDBJ databases">
        <authorList>
            <consortium name="Pathogen Informatics"/>
        </authorList>
    </citation>
    <scope>NUCLEOTIDE SEQUENCE [LARGE SCALE GENOMIC DNA]</scope>
</reference>
<sequence length="113" mass="12664">MSVEFPLNDHGILEQKSFWMIFALRLILLLSHARPMKRHFVSLYNLSDLKTALLATKIFAETTILVFGFVGNLCSCFVIGFDKSMHTSTNYYLISLAISDLLTVCLGESVALS</sequence>
<evidence type="ECO:0000256" key="2">
    <source>
        <dbReference type="ARBA" id="ARBA00022692"/>
    </source>
</evidence>
<evidence type="ECO:0000256" key="8">
    <source>
        <dbReference type="SAM" id="Phobius"/>
    </source>
</evidence>
<accession>A0A3P7JU76</accession>